<dbReference type="Pfam" id="PF12732">
    <property type="entry name" value="YtxH"/>
    <property type="match status" value="1"/>
</dbReference>
<feature type="compositionally biased region" description="Basic and acidic residues" evidence="1">
    <location>
        <begin position="77"/>
        <end position="88"/>
    </location>
</feature>
<reference evidence="3 4" key="1">
    <citation type="submission" date="2016-01" db="EMBL/GenBank/DDBJ databases">
        <title>Genome sequencing of Roseivirga spongicola UST030701-084.</title>
        <authorList>
            <person name="Selvaratnam C."/>
            <person name="Thevarajoo S."/>
            <person name="Goh K.M."/>
            <person name="Ee R."/>
            <person name="Chan K.-G."/>
            <person name="Chong C.S."/>
        </authorList>
    </citation>
    <scope>NUCLEOTIDE SEQUENCE [LARGE SCALE GENOMIC DNA]</scope>
    <source>
        <strain evidence="3 4">UST030701-084</strain>
    </source>
</reference>
<keyword evidence="4" id="KW-1185">Reference proteome</keyword>
<evidence type="ECO:0000313" key="3">
    <source>
        <dbReference type="EMBL" id="KYG76941.1"/>
    </source>
</evidence>
<dbReference type="Proteomes" id="UP000075606">
    <property type="component" value="Unassembled WGS sequence"/>
</dbReference>
<evidence type="ECO:0000256" key="1">
    <source>
        <dbReference type="SAM" id="MobiDB-lite"/>
    </source>
</evidence>
<dbReference type="PANTHER" id="PTHR35792">
    <property type="entry name" value="GENERAL STRESS PROTEIN"/>
    <property type="match status" value="1"/>
</dbReference>
<dbReference type="InterPro" id="IPR052928">
    <property type="entry name" value="Desiccation-related_membrane"/>
</dbReference>
<dbReference type="PANTHER" id="PTHR35792:SF2">
    <property type="entry name" value="GENERAL STRESS PROTEIN"/>
    <property type="match status" value="1"/>
</dbReference>
<evidence type="ECO:0000256" key="2">
    <source>
        <dbReference type="SAM" id="Phobius"/>
    </source>
</evidence>
<gene>
    <name evidence="3" type="ORF">AWW68_18980</name>
</gene>
<proteinExistence type="predicted"/>
<feature type="region of interest" description="Disordered" evidence="1">
    <location>
        <begin position="67"/>
        <end position="88"/>
    </location>
</feature>
<feature type="transmembrane region" description="Helical" evidence="2">
    <location>
        <begin position="6"/>
        <end position="26"/>
    </location>
</feature>
<keyword evidence="2" id="KW-0812">Transmembrane</keyword>
<dbReference type="EMBL" id="LRPC01000002">
    <property type="protein sequence ID" value="KYG76941.1"/>
    <property type="molecule type" value="Genomic_DNA"/>
</dbReference>
<organism evidence="3 4">
    <name type="scientific">Roseivirga spongicola</name>
    <dbReference type="NCBI Taxonomy" id="333140"/>
    <lineage>
        <taxon>Bacteria</taxon>
        <taxon>Pseudomonadati</taxon>
        <taxon>Bacteroidota</taxon>
        <taxon>Cytophagia</taxon>
        <taxon>Cytophagales</taxon>
        <taxon>Roseivirgaceae</taxon>
        <taxon>Roseivirga</taxon>
    </lineage>
</organism>
<keyword evidence="2" id="KW-1133">Transmembrane helix</keyword>
<evidence type="ECO:0008006" key="5">
    <source>
        <dbReference type="Google" id="ProtNLM"/>
    </source>
</evidence>
<dbReference type="STRING" id="333140.AWW68_18980"/>
<dbReference type="RefSeq" id="WP_068218652.1">
    <property type="nucleotide sequence ID" value="NZ_CP139724.1"/>
</dbReference>
<accession>A0A150XE13</accession>
<dbReference type="AlphaFoldDB" id="A0A150XE13"/>
<dbReference type="InterPro" id="IPR024623">
    <property type="entry name" value="YtxH"/>
</dbReference>
<comment type="caution">
    <text evidence="3">The sequence shown here is derived from an EMBL/GenBank/DDBJ whole genome shotgun (WGS) entry which is preliminary data.</text>
</comment>
<dbReference type="Gene3D" id="1.10.287.700">
    <property type="entry name" value="Helix hairpin bin"/>
    <property type="match status" value="1"/>
</dbReference>
<evidence type="ECO:0000313" key="4">
    <source>
        <dbReference type="Proteomes" id="UP000075606"/>
    </source>
</evidence>
<protein>
    <recommendedName>
        <fullName evidence="5">Gas vesicle protein</fullName>
    </recommendedName>
</protein>
<sequence>MNNTAKIITGVVAGVAAGAVTGILLAPDSGKNTRKKIAEGANDMVDNLKEEAEVKAKSAKETYNDSLEKAANSTKNGVDKAKEKLAIS</sequence>
<keyword evidence="2" id="KW-0472">Membrane</keyword>
<name>A0A150XE13_9BACT</name>